<evidence type="ECO:0000313" key="4">
    <source>
        <dbReference type="EMBL" id="KZV43383.1"/>
    </source>
</evidence>
<dbReference type="PANTHER" id="PTHR47933">
    <property type="entry name" value="PENTATRICOPEPTIDE REPEAT-CONTAINING PROTEIN 1, MITOCHONDRIAL"/>
    <property type="match status" value="1"/>
</dbReference>
<evidence type="ECO:0000256" key="3">
    <source>
        <dbReference type="PROSITE-ProRule" id="PRU00708"/>
    </source>
</evidence>
<dbReference type="Pfam" id="PF01535">
    <property type="entry name" value="PPR"/>
    <property type="match status" value="3"/>
</dbReference>
<dbReference type="PANTHER" id="PTHR47933:SF11">
    <property type="entry name" value="PENTATRICOPEPTIDE REPEAT-CONTAINING PROTEIN 2"/>
    <property type="match status" value="1"/>
</dbReference>
<dbReference type="AlphaFoldDB" id="A0A2Z7CFT9"/>
<organism evidence="4 5">
    <name type="scientific">Dorcoceras hygrometricum</name>
    <dbReference type="NCBI Taxonomy" id="472368"/>
    <lineage>
        <taxon>Eukaryota</taxon>
        <taxon>Viridiplantae</taxon>
        <taxon>Streptophyta</taxon>
        <taxon>Embryophyta</taxon>
        <taxon>Tracheophyta</taxon>
        <taxon>Spermatophyta</taxon>
        <taxon>Magnoliopsida</taxon>
        <taxon>eudicotyledons</taxon>
        <taxon>Gunneridae</taxon>
        <taxon>Pentapetalae</taxon>
        <taxon>asterids</taxon>
        <taxon>lamiids</taxon>
        <taxon>Lamiales</taxon>
        <taxon>Gesneriaceae</taxon>
        <taxon>Didymocarpoideae</taxon>
        <taxon>Trichosporeae</taxon>
        <taxon>Loxocarpinae</taxon>
        <taxon>Dorcoceras</taxon>
    </lineage>
</organism>
<dbReference type="Gene3D" id="1.25.40.10">
    <property type="entry name" value="Tetratricopeptide repeat domain"/>
    <property type="match status" value="4"/>
</dbReference>
<keyword evidence="5" id="KW-1185">Reference proteome</keyword>
<proteinExistence type="inferred from homology"/>
<dbReference type="Proteomes" id="UP000250235">
    <property type="component" value="Unassembled WGS sequence"/>
</dbReference>
<dbReference type="Pfam" id="PF13041">
    <property type="entry name" value="PPR_2"/>
    <property type="match status" value="4"/>
</dbReference>
<keyword evidence="2" id="KW-0677">Repeat</keyword>
<dbReference type="EMBL" id="KQ998120">
    <property type="protein sequence ID" value="KZV43383.1"/>
    <property type="molecule type" value="Genomic_DNA"/>
</dbReference>
<comment type="similarity">
    <text evidence="1">Belongs to the PPR family. P subfamily.</text>
</comment>
<feature type="repeat" description="PPR" evidence="3">
    <location>
        <begin position="322"/>
        <end position="356"/>
    </location>
</feature>
<dbReference type="InterPro" id="IPR051240">
    <property type="entry name" value="Mito_RNA-Proc/Resp"/>
</dbReference>
<sequence>MLIVEMPRSSPVNSVSICTTGHQSLYCCLRGRDGVHQQFIKWCAIFKLNLKIRTTSSQCFGSSVVTLGEGSGKWLRSAKWRIPDVGLSSKCVEIDSSCFSPCKVAKGRGFEPVFKEDKVLILPQNGDLAEVSAHHMLSTWGSLADEVADPPPPQIGDISMVPGKTRDAGDDKIHYLEVKNEKKLSERIIKLSRSNKVRSVLALYRSMAFCGLLPNLHACNSLLSCLLRNDRLHDALKIFKFMKAKETVSGHSYSLILKAIASYRSCDAALIMFEEAEREQDTNKYLDAVVYNTMIAAFGKGNNWVQAERMWRTLQKNGHVGTVVTYRLLICIFVRSGQNELALDAYNEMVQNGLSPCKDSLEAIIGACVREGKWEMGLSVFQSVMKNGRKPSLTSCNALINSLGKAGRVELAFKVYGLMESFGHVPDAYSWNALLGALYSSNQHADALCLFESIRKEHKSVLNLHIYNTGLMCCQRLGLWDKAVQLLWQMETNGLPVSVMSYNLVIASCEGARKPDIALQVYEHMVQRTISPDTFTFLSLIRSFIWGSRWSEVEEILNSRPDGSLYNTAIQGMCLRNQSDMARKLYMQMRKIGLKPDGKTRALMLQNLT</sequence>
<protein>
    <submittedName>
        <fullName evidence="4">Pentatricopeptide repeat-containing protein</fullName>
    </submittedName>
</protein>
<dbReference type="NCBIfam" id="TIGR00756">
    <property type="entry name" value="PPR"/>
    <property type="match status" value="7"/>
</dbReference>
<feature type="repeat" description="PPR" evidence="3">
    <location>
        <begin position="498"/>
        <end position="532"/>
    </location>
</feature>
<evidence type="ECO:0000256" key="2">
    <source>
        <dbReference type="ARBA" id="ARBA00022737"/>
    </source>
</evidence>
<dbReference type="InterPro" id="IPR011990">
    <property type="entry name" value="TPR-like_helical_dom_sf"/>
</dbReference>
<evidence type="ECO:0000256" key="1">
    <source>
        <dbReference type="ARBA" id="ARBA00007626"/>
    </source>
</evidence>
<feature type="repeat" description="PPR" evidence="3">
    <location>
        <begin position="357"/>
        <end position="391"/>
    </location>
</feature>
<feature type="repeat" description="PPR" evidence="3">
    <location>
        <begin position="215"/>
        <end position="249"/>
    </location>
</feature>
<feature type="repeat" description="PPR" evidence="3">
    <location>
        <begin position="463"/>
        <end position="497"/>
    </location>
</feature>
<accession>A0A2Z7CFT9</accession>
<dbReference type="GO" id="GO:0003729">
    <property type="term" value="F:mRNA binding"/>
    <property type="evidence" value="ECO:0007669"/>
    <property type="project" value="TreeGrafter"/>
</dbReference>
<feature type="repeat" description="PPR" evidence="3">
    <location>
        <begin position="287"/>
        <end position="321"/>
    </location>
</feature>
<dbReference type="InterPro" id="IPR002885">
    <property type="entry name" value="PPR_rpt"/>
</dbReference>
<feature type="repeat" description="PPR" evidence="3">
    <location>
        <begin position="392"/>
        <end position="426"/>
    </location>
</feature>
<evidence type="ECO:0000313" key="5">
    <source>
        <dbReference type="Proteomes" id="UP000250235"/>
    </source>
</evidence>
<dbReference type="OrthoDB" id="185373at2759"/>
<dbReference type="PROSITE" id="PS51375">
    <property type="entry name" value="PPR"/>
    <property type="match status" value="8"/>
</dbReference>
<feature type="repeat" description="PPR" evidence="3">
    <location>
        <begin position="562"/>
        <end position="596"/>
    </location>
</feature>
<reference evidence="4 5" key="1">
    <citation type="journal article" date="2015" name="Proc. Natl. Acad. Sci. U.S.A.">
        <title>The resurrection genome of Boea hygrometrica: A blueprint for survival of dehydration.</title>
        <authorList>
            <person name="Xiao L."/>
            <person name="Yang G."/>
            <person name="Zhang L."/>
            <person name="Yang X."/>
            <person name="Zhao S."/>
            <person name="Ji Z."/>
            <person name="Zhou Q."/>
            <person name="Hu M."/>
            <person name="Wang Y."/>
            <person name="Chen M."/>
            <person name="Xu Y."/>
            <person name="Jin H."/>
            <person name="Xiao X."/>
            <person name="Hu G."/>
            <person name="Bao F."/>
            <person name="Hu Y."/>
            <person name="Wan P."/>
            <person name="Li L."/>
            <person name="Deng X."/>
            <person name="Kuang T."/>
            <person name="Xiang C."/>
            <person name="Zhu J.K."/>
            <person name="Oliver M.J."/>
            <person name="He Y."/>
        </authorList>
    </citation>
    <scope>NUCLEOTIDE SEQUENCE [LARGE SCALE GENOMIC DNA]</scope>
    <source>
        <strain evidence="5">cv. XS01</strain>
    </source>
</reference>
<gene>
    <name evidence="4" type="ORF">F511_21975</name>
</gene>
<name>A0A2Z7CFT9_9LAMI</name>